<dbReference type="Gene3D" id="2.60.40.2340">
    <property type="match status" value="2"/>
</dbReference>
<comment type="similarity">
    <text evidence="1 4">Belongs to the glycosyl hydrolase 26 family.</text>
</comment>
<evidence type="ECO:0000256" key="3">
    <source>
        <dbReference type="ARBA" id="ARBA00023295"/>
    </source>
</evidence>
<dbReference type="PANTHER" id="PTHR40079">
    <property type="entry name" value="MANNAN ENDO-1,4-BETA-MANNOSIDASE E-RELATED"/>
    <property type="match status" value="1"/>
</dbReference>
<accession>A0A238WY58</accession>
<evidence type="ECO:0000256" key="2">
    <source>
        <dbReference type="ARBA" id="ARBA00022801"/>
    </source>
</evidence>
<proteinExistence type="inferred from homology"/>
<name>A0A238WY58_9FLAO</name>
<evidence type="ECO:0000256" key="1">
    <source>
        <dbReference type="ARBA" id="ARBA00007754"/>
    </source>
</evidence>
<keyword evidence="7" id="KW-1185">Reference proteome</keyword>
<dbReference type="Gene3D" id="2.60.40.10">
    <property type="entry name" value="Immunoglobulins"/>
    <property type="match status" value="1"/>
</dbReference>
<evidence type="ECO:0000313" key="7">
    <source>
        <dbReference type="Proteomes" id="UP000198384"/>
    </source>
</evidence>
<dbReference type="EMBL" id="FZNT01000004">
    <property type="protein sequence ID" value="SNR51363.1"/>
    <property type="molecule type" value="Genomic_DNA"/>
</dbReference>
<dbReference type="Proteomes" id="UP000198384">
    <property type="component" value="Unassembled WGS sequence"/>
</dbReference>
<organism evidence="6 7">
    <name type="scientific">Lutibacter agarilyticus</name>
    <dbReference type="NCBI Taxonomy" id="1109740"/>
    <lineage>
        <taxon>Bacteria</taxon>
        <taxon>Pseudomonadati</taxon>
        <taxon>Bacteroidota</taxon>
        <taxon>Flavobacteriia</taxon>
        <taxon>Flavobacteriales</taxon>
        <taxon>Flavobacteriaceae</taxon>
        <taxon>Lutibacter</taxon>
    </lineage>
</organism>
<dbReference type="RefSeq" id="WP_089381283.1">
    <property type="nucleotide sequence ID" value="NZ_FZNT01000004.1"/>
</dbReference>
<evidence type="ECO:0000313" key="6">
    <source>
        <dbReference type="EMBL" id="SNR51363.1"/>
    </source>
</evidence>
<feature type="domain" description="GH26" evidence="5">
    <location>
        <begin position="313"/>
        <end position="639"/>
    </location>
</feature>
<sequence length="648" mass="72358">MKYYIKIIVLFFIVVAACTKEDDETVEKSSESKLISFSIKDVSSTFTISSNNNVETILTEDIDVTNLTAVFSISAKAKIFVGSTQQNSGVSKNDFSNPLKYTVEAEDGSRTTYTVIINSESKILTFSVVELNSVTFSISELDIEATVPSGTELENLTAKFTVSEDGELYIGSTKQVSNETKNNFSNPINYDLKKDGITKKTYTVKIIIAENNKPIANAGPDKLVLISSSESEGSVNLDGSNSSDVEAPIKSFEWLLDNTVIASTEMTTVNLPLGTHAITLKVIDSSNETATDEMNVEIRHQGEYKPVDVDASAMTKNLYTNIASIANSSQFAFGQEFPLSFQLNSISDNVNTSDCKDVTGDHPAVYGIDPHYMLYKITEQKQIHINEAKHAYDNGSIVTFDFHQQSKTDHKIYLNDITSSTDKSLMYDVVKDNNGSQAWFYDELDQLIDIINNDLGFPVVFRLFHEMDGDWFWWGSKATNHSSQLYVDFYRLAVDYIKERTNLVLFGWSPNQQLNESYYPGDAYVDIVGIDMYDSGSSSLKDNLIQLSNFAYNHGKVAALTETGKNNYINLSPKFWTSNILTAIEQGGTDIRIAWVLAWFNAPWKSSQNDLFIPNNNSSTTVKDDFVDFKNSSTTLFQEEVKTLSVYN</sequence>
<dbReference type="InterPro" id="IPR000805">
    <property type="entry name" value="Glyco_hydro_26"/>
</dbReference>
<dbReference type="PANTHER" id="PTHR40079:SF4">
    <property type="entry name" value="GH26 DOMAIN-CONTAINING PROTEIN-RELATED"/>
    <property type="match status" value="1"/>
</dbReference>
<dbReference type="OrthoDB" id="9802773at2"/>
<evidence type="ECO:0000259" key="5">
    <source>
        <dbReference type="PROSITE" id="PS51764"/>
    </source>
</evidence>
<dbReference type="PROSITE" id="PS51257">
    <property type="entry name" value="PROKAR_LIPOPROTEIN"/>
    <property type="match status" value="1"/>
</dbReference>
<keyword evidence="2 4" id="KW-0378">Hydrolase</keyword>
<dbReference type="InterPro" id="IPR022790">
    <property type="entry name" value="GH26_dom"/>
</dbReference>
<evidence type="ECO:0000256" key="4">
    <source>
        <dbReference type="PROSITE-ProRule" id="PRU01100"/>
    </source>
</evidence>
<dbReference type="PROSITE" id="PS51764">
    <property type="entry name" value="GH26"/>
    <property type="match status" value="1"/>
</dbReference>
<feature type="active site" description="Nucleophile" evidence="4">
    <location>
        <position position="562"/>
    </location>
</feature>
<dbReference type="InterPro" id="IPR017853">
    <property type="entry name" value="GH"/>
</dbReference>
<gene>
    <name evidence="6" type="ORF">SAMN06265371_104170</name>
</gene>
<dbReference type="GO" id="GO:0016985">
    <property type="term" value="F:mannan endo-1,4-beta-mannosidase activity"/>
    <property type="evidence" value="ECO:0007669"/>
    <property type="project" value="InterPro"/>
</dbReference>
<dbReference type="SUPFAM" id="SSF51445">
    <property type="entry name" value="(Trans)glycosidases"/>
    <property type="match status" value="1"/>
</dbReference>
<dbReference type="GO" id="GO:0006080">
    <property type="term" value="P:substituted mannan metabolic process"/>
    <property type="evidence" value="ECO:0007669"/>
    <property type="project" value="InterPro"/>
</dbReference>
<dbReference type="AlphaFoldDB" id="A0A238WY58"/>
<dbReference type="InterPro" id="IPR013783">
    <property type="entry name" value="Ig-like_fold"/>
</dbReference>
<dbReference type="PRINTS" id="PR00739">
    <property type="entry name" value="GLHYDRLASE26"/>
</dbReference>
<dbReference type="Pfam" id="PF02156">
    <property type="entry name" value="Glyco_hydro_26"/>
    <property type="match status" value="1"/>
</dbReference>
<dbReference type="Gene3D" id="3.20.20.80">
    <property type="entry name" value="Glycosidases"/>
    <property type="match status" value="1"/>
</dbReference>
<protein>
    <submittedName>
        <fullName evidence="6">Glycosyl hydrolase family 26</fullName>
    </submittedName>
</protein>
<reference evidence="6 7" key="1">
    <citation type="submission" date="2017-06" db="EMBL/GenBank/DDBJ databases">
        <authorList>
            <person name="Kim H.J."/>
            <person name="Triplett B.A."/>
        </authorList>
    </citation>
    <scope>NUCLEOTIDE SEQUENCE [LARGE SCALE GENOMIC DNA]</scope>
    <source>
        <strain evidence="6 7">DSM 29150</strain>
    </source>
</reference>
<feature type="active site" description="Proton donor" evidence="4">
    <location>
        <position position="466"/>
    </location>
</feature>
<keyword evidence="3 4" id="KW-0326">Glycosidase</keyword>